<keyword evidence="12" id="KW-0449">Lipoprotein</keyword>
<dbReference type="PANTHER" id="PTHR30040:SF2">
    <property type="entry name" value="FAD:PROTEIN FMN TRANSFERASE"/>
    <property type="match status" value="1"/>
</dbReference>
<evidence type="ECO:0000256" key="3">
    <source>
        <dbReference type="ARBA" id="ARBA00022630"/>
    </source>
</evidence>
<dbReference type="AlphaFoldDB" id="A0A543L2X4"/>
<dbReference type="GO" id="GO:0016740">
    <property type="term" value="F:transferase activity"/>
    <property type="evidence" value="ECO:0007669"/>
    <property type="project" value="UniProtKB-UniRule"/>
</dbReference>
<keyword evidence="7 10" id="KW-0460">Magnesium</keyword>
<evidence type="ECO:0000313" key="13">
    <source>
        <dbReference type="Proteomes" id="UP000316993"/>
    </source>
</evidence>
<evidence type="ECO:0000256" key="4">
    <source>
        <dbReference type="ARBA" id="ARBA00022679"/>
    </source>
</evidence>
<sequence>MPQASASASSHLLSRRRVALAIPLLGSALWAATAKASTPVLRTQRPVVGTAVDIVVEGADAQQLRSATEHAFARMRELEALLSKYDPQSPVSRVSAAAGKHPVAVPPAVMAVLREAQRIHAVTGGAFDVTVGGLKAWHFGEGVQQMPQAEEVARQLSLVGAQDLVLDTNAGTAFLRRRGMALDLGGIAKLPILEAGMRVLQEHGIDNAMVNGGGDVLVRGQIQGRAWRVGLRDPRTPSQLLGAVSLQGSAVVASSGDYERYFLHQGQRQHHVLNPRTGWPTTGVHGVSLIASSVAQVNGLGASIMVMGADAGKALAQKQGGLAVLIAQSNGQVWKSPAMARQLGAA</sequence>
<evidence type="ECO:0000256" key="8">
    <source>
        <dbReference type="ARBA" id="ARBA00031306"/>
    </source>
</evidence>
<evidence type="ECO:0000256" key="11">
    <source>
        <dbReference type="PIRSR" id="PIRSR006268-2"/>
    </source>
</evidence>
<evidence type="ECO:0000256" key="1">
    <source>
        <dbReference type="ARBA" id="ARBA00011955"/>
    </source>
</evidence>
<dbReference type="RefSeq" id="WP_066698729.1">
    <property type="nucleotide sequence ID" value="NZ_VFPV01000003.1"/>
</dbReference>
<dbReference type="Proteomes" id="UP000316993">
    <property type="component" value="Unassembled WGS sequence"/>
</dbReference>
<keyword evidence="5 10" id="KW-0479">Metal-binding</keyword>
<gene>
    <name evidence="12" type="ORF">BDD18_3645</name>
</gene>
<dbReference type="EMBL" id="VFPV01000003">
    <property type="protein sequence ID" value="TQN01676.1"/>
    <property type="molecule type" value="Genomic_DNA"/>
</dbReference>
<evidence type="ECO:0000256" key="7">
    <source>
        <dbReference type="ARBA" id="ARBA00022842"/>
    </source>
</evidence>
<dbReference type="Gene3D" id="3.10.520.10">
    <property type="entry name" value="ApbE-like domains"/>
    <property type="match status" value="1"/>
</dbReference>
<evidence type="ECO:0000256" key="2">
    <source>
        <dbReference type="ARBA" id="ARBA00016337"/>
    </source>
</evidence>
<proteinExistence type="inferred from homology"/>
<keyword evidence="3 10" id="KW-0285">Flavoprotein</keyword>
<dbReference type="EC" id="2.7.1.180" evidence="1 10"/>
<dbReference type="SUPFAM" id="SSF143631">
    <property type="entry name" value="ApbE-like"/>
    <property type="match status" value="1"/>
</dbReference>
<feature type="binding site" evidence="11">
    <location>
        <position position="186"/>
    </location>
    <ligand>
        <name>Mg(2+)</name>
        <dbReference type="ChEBI" id="CHEBI:18420"/>
    </ligand>
</feature>
<evidence type="ECO:0000256" key="5">
    <source>
        <dbReference type="ARBA" id="ARBA00022723"/>
    </source>
</evidence>
<comment type="similarity">
    <text evidence="10">Belongs to the ApbE family.</text>
</comment>
<accession>A0A543L2X4</accession>
<comment type="caution">
    <text evidence="12">The sequence shown here is derived from an EMBL/GenBank/DDBJ whole genome shotgun (WGS) entry which is preliminary data.</text>
</comment>
<dbReference type="PIRSF" id="PIRSF006268">
    <property type="entry name" value="ApbE"/>
    <property type="match status" value="1"/>
</dbReference>
<comment type="catalytic activity">
    <reaction evidence="9 10">
        <text>L-threonyl-[protein] + FAD = FMN-L-threonyl-[protein] + AMP + H(+)</text>
        <dbReference type="Rhea" id="RHEA:36847"/>
        <dbReference type="Rhea" id="RHEA-COMP:11060"/>
        <dbReference type="Rhea" id="RHEA-COMP:11061"/>
        <dbReference type="ChEBI" id="CHEBI:15378"/>
        <dbReference type="ChEBI" id="CHEBI:30013"/>
        <dbReference type="ChEBI" id="CHEBI:57692"/>
        <dbReference type="ChEBI" id="CHEBI:74257"/>
        <dbReference type="ChEBI" id="CHEBI:456215"/>
        <dbReference type="EC" id="2.7.1.180"/>
    </reaction>
</comment>
<reference evidence="12 13" key="1">
    <citation type="submission" date="2019-06" db="EMBL/GenBank/DDBJ databases">
        <title>Genomic Encyclopedia of Archaeal and Bacterial Type Strains, Phase II (KMG-II): from individual species to whole genera.</title>
        <authorList>
            <person name="Goeker M."/>
        </authorList>
    </citation>
    <scope>NUCLEOTIDE SEQUENCE [LARGE SCALE GENOMIC DNA]</scope>
    <source>
        <strain evidence="12 13">DSM 7270</strain>
    </source>
</reference>
<comment type="cofactor">
    <cofactor evidence="11">
        <name>Mg(2+)</name>
        <dbReference type="ChEBI" id="CHEBI:18420"/>
    </cofactor>
    <cofactor evidence="11">
        <name>Mn(2+)</name>
        <dbReference type="ChEBI" id="CHEBI:29035"/>
    </cofactor>
    <text evidence="11">Magnesium. Can also use manganese.</text>
</comment>
<keyword evidence="6 10" id="KW-0274">FAD</keyword>
<keyword evidence="4 10" id="KW-0808">Transferase</keyword>
<evidence type="ECO:0000313" key="12">
    <source>
        <dbReference type="EMBL" id="TQN01676.1"/>
    </source>
</evidence>
<name>A0A543L2X4_9BURK</name>
<evidence type="ECO:0000256" key="9">
    <source>
        <dbReference type="ARBA" id="ARBA00048540"/>
    </source>
</evidence>
<dbReference type="InterPro" id="IPR024932">
    <property type="entry name" value="ApbE"/>
</dbReference>
<dbReference type="PANTHER" id="PTHR30040">
    <property type="entry name" value="THIAMINE BIOSYNTHESIS LIPOPROTEIN APBE"/>
    <property type="match status" value="1"/>
</dbReference>
<organism evidence="12 13">
    <name type="scientific">Acidovorax temperans</name>
    <dbReference type="NCBI Taxonomy" id="80878"/>
    <lineage>
        <taxon>Bacteria</taxon>
        <taxon>Pseudomonadati</taxon>
        <taxon>Pseudomonadota</taxon>
        <taxon>Betaproteobacteria</taxon>
        <taxon>Burkholderiales</taxon>
        <taxon>Comamonadaceae</taxon>
        <taxon>Acidovorax</taxon>
    </lineage>
</organism>
<dbReference type="GO" id="GO:0046872">
    <property type="term" value="F:metal ion binding"/>
    <property type="evidence" value="ECO:0007669"/>
    <property type="project" value="UniProtKB-UniRule"/>
</dbReference>
<dbReference type="InterPro" id="IPR003374">
    <property type="entry name" value="ApbE-like_sf"/>
</dbReference>
<protein>
    <recommendedName>
        <fullName evidence="2 10">FAD:protein FMN transferase</fullName>
        <ecNumber evidence="1 10">2.7.1.180</ecNumber>
    </recommendedName>
    <alternativeName>
        <fullName evidence="8 10">Flavin transferase</fullName>
    </alternativeName>
</protein>
<evidence type="ECO:0000256" key="6">
    <source>
        <dbReference type="ARBA" id="ARBA00022827"/>
    </source>
</evidence>
<evidence type="ECO:0000256" key="10">
    <source>
        <dbReference type="PIRNR" id="PIRNR006268"/>
    </source>
</evidence>
<dbReference type="Pfam" id="PF02424">
    <property type="entry name" value="ApbE"/>
    <property type="match status" value="1"/>
</dbReference>